<evidence type="ECO:0000259" key="6">
    <source>
        <dbReference type="PROSITE" id="PS50118"/>
    </source>
</evidence>
<keyword evidence="2 4" id="KW-0238">DNA-binding</keyword>
<feature type="region of interest" description="Disordered" evidence="5">
    <location>
        <begin position="89"/>
        <end position="121"/>
    </location>
</feature>
<dbReference type="GO" id="GO:0000122">
    <property type="term" value="P:negative regulation of transcription by RNA polymerase II"/>
    <property type="evidence" value="ECO:0007669"/>
    <property type="project" value="TreeGrafter"/>
</dbReference>
<reference evidence="7 8" key="1">
    <citation type="journal article" date="2016" name="Genome Biol. Evol.">
        <title>Gene Family Evolution Reflects Adaptation to Soil Environmental Stressors in the Genome of the Collembolan Orchesella cincta.</title>
        <authorList>
            <person name="Faddeeva-Vakhrusheva A."/>
            <person name="Derks M.F."/>
            <person name="Anvar S.Y."/>
            <person name="Agamennone V."/>
            <person name="Suring W."/>
            <person name="Smit S."/>
            <person name="van Straalen N.M."/>
            <person name="Roelofs D."/>
        </authorList>
    </citation>
    <scope>NUCLEOTIDE SEQUENCE [LARGE SCALE GENOMIC DNA]</scope>
    <source>
        <tissue evidence="7">Mixed pool</tissue>
    </source>
</reference>
<dbReference type="STRING" id="48709.A0A1D2NL27"/>
<dbReference type="InterPro" id="IPR050140">
    <property type="entry name" value="SRY-related_HMG-box_TF-like"/>
</dbReference>
<evidence type="ECO:0000256" key="4">
    <source>
        <dbReference type="PROSITE-ProRule" id="PRU00267"/>
    </source>
</evidence>
<dbReference type="GO" id="GO:0001228">
    <property type="term" value="F:DNA-binding transcription activator activity, RNA polymerase II-specific"/>
    <property type="evidence" value="ECO:0007669"/>
    <property type="project" value="TreeGrafter"/>
</dbReference>
<feature type="compositionally biased region" description="Polar residues" evidence="5">
    <location>
        <begin position="312"/>
        <end position="321"/>
    </location>
</feature>
<dbReference type="SUPFAM" id="SSF47095">
    <property type="entry name" value="HMG-box"/>
    <property type="match status" value="1"/>
</dbReference>
<dbReference type="GO" id="GO:0000978">
    <property type="term" value="F:RNA polymerase II cis-regulatory region sequence-specific DNA binding"/>
    <property type="evidence" value="ECO:0007669"/>
    <property type="project" value="TreeGrafter"/>
</dbReference>
<feature type="region of interest" description="Disordered" evidence="5">
    <location>
        <begin position="245"/>
        <end position="321"/>
    </location>
</feature>
<keyword evidence="8" id="KW-1185">Reference proteome</keyword>
<name>A0A1D2NL27_ORCCI</name>
<dbReference type="Gene3D" id="1.10.30.10">
    <property type="entry name" value="High mobility group box domain"/>
    <property type="match status" value="1"/>
</dbReference>
<evidence type="ECO:0000313" key="7">
    <source>
        <dbReference type="EMBL" id="ODN05954.1"/>
    </source>
</evidence>
<feature type="non-terminal residue" evidence="7">
    <location>
        <position position="408"/>
    </location>
</feature>
<dbReference type="InterPro" id="IPR009071">
    <property type="entry name" value="HMG_box_dom"/>
</dbReference>
<feature type="compositionally biased region" description="Basic residues" evidence="5">
    <location>
        <begin position="145"/>
        <end position="159"/>
    </location>
</feature>
<evidence type="ECO:0000256" key="5">
    <source>
        <dbReference type="SAM" id="MobiDB-lite"/>
    </source>
</evidence>
<gene>
    <name evidence="7" type="ORF">Ocin01_00673</name>
</gene>
<dbReference type="CDD" id="cd01388">
    <property type="entry name" value="HMG-box_SoxB"/>
    <property type="match status" value="1"/>
</dbReference>
<dbReference type="Pfam" id="PF00505">
    <property type="entry name" value="HMG_box"/>
    <property type="match status" value="1"/>
</dbReference>
<feature type="region of interest" description="Disordered" evidence="5">
    <location>
        <begin position="1"/>
        <end position="24"/>
    </location>
</feature>
<dbReference type="OMA" id="PAMAHTS"/>
<feature type="region of interest" description="Disordered" evidence="5">
    <location>
        <begin position="143"/>
        <end position="186"/>
    </location>
</feature>
<dbReference type="PANTHER" id="PTHR10270:SF324">
    <property type="entry name" value="SOX DOMAIN-CONTAINING PROTEIN DICHAETE-RELATED"/>
    <property type="match status" value="1"/>
</dbReference>
<dbReference type="SMART" id="SM00398">
    <property type="entry name" value="HMG"/>
    <property type="match status" value="1"/>
</dbReference>
<accession>A0A1D2NL27</accession>
<feature type="compositionally biased region" description="Low complexity" evidence="5">
    <location>
        <begin position="163"/>
        <end position="173"/>
    </location>
</feature>
<sequence length="408" mass="43977">MIISNVSKLHGAGHGAGPASNQDHIKRPMNAFMVWSRGQRRKMAQENPKMHNSEISKRLGAEWKLLTEAEKRPFIDEAKRLRALHMKEHPDYKYRPRRKPKPAMVHPNNKSKSDNPKFPYNSLPSSVIRAMDSIAARAGAPFFAHHPHHPHHHPHHHGGNAHLPSVPSLPVPLTSGGGAQANSTSPAAGGLPNFAADFSRLFPPFIPTSLSEALFSRLATARLANGGTLSSAFEEEQILNATKHQQLVEQQRGSSMSPPSVSANGHPMRNSSSSSSAYGGNGMPLTIHGLSSSSPKIKSSRSPSPSPMSNPLTPNHLESGSSPFAHYPNGSYTAAAALYSGLYPSPYLSYSSLTPFLGHPGHDAPAHGHHPDLAALFDPRVANIPKKSPVFVVHKSDRRTPSPVVSVV</sequence>
<dbReference type="PANTHER" id="PTHR10270">
    <property type="entry name" value="SOX TRANSCRIPTION FACTOR"/>
    <property type="match status" value="1"/>
</dbReference>
<dbReference type="PROSITE" id="PS50118">
    <property type="entry name" value="HMG_BOX_2"/>
    <property type="match status" value="1"/>
</dbReference>
<dbReference type="FunFam" id="1.10.30.10:FF:000002">
    <property type="entry name" value="transcription factor Sox-2"/>
    <property type="match status" value="1"/>
</dbReference>
<feature type="domain" description="HMG box" evidence="6">
    <location>
        <begin position="25"/>
        <end position="93"/>
    </location>
</feature>
<feature type="compositionally biased region" description="Polar residues" evidence="5">
    <location>
        <begin position="245"/>
        <end position="263"/>
    </location>
</feature>
<protein>
    <submittedName>
        <fullName evidence="7">Transcription factor SOX-2</fullName>
    </submittedName>
</protein>
<comment type="caution">
    <text evidence="7">The sequence shown here is derived from an EMBL/GenBank/DDBJ whole genome shotgun (WGS) entry which is preliminary data.</text>
</comment>
<proteinExistence type="predicted"/>
<keyword evidence="3 4" id="KW-0539">Nucleus</keyword>
<evidence type="ECO:0000256" key="3">
    <source>
        <dbReference type="ARBA" id="ARBA00023242"/>
    </source>
</evidence>
<comment type="subcellular location">
    <subcellularLocation>
        <location evidence="1">Nucleus</location>
    </subcellularLocation>
</comment>
<dbReference type="EMBL" id="LJIJ01000012">
    <property type="protein sequence ID" value="ODN05954.1"/>
    <property type="molecule type" value="Genomic_DNA"/>
</dbReference>
<evidence type="ECO:0000256" key="1">
    <source>
        <dbReference type="ARBA" id="ARBA00004123"/>
    </source>
</evidence>
<dbReference type="GO" id="GO:0007420">
    <property type="term" value="P:brain development"/>
    <property type="evidence" value="ECO:0007669"/>
    <property type="project" value="TreeGrafter"/>
</dbReference>
<dbReference type="Proteomes" id="UP000094527">
    <property type="component" value="Unassembled WGS sequence"/>
</dbReference>
<dbReference type="GO" id="GO:0030182">
    <property type="term" value="P:neuron differentiation"/>
    <property type="evidence" value="ECO:0007669"/>
    <property type="project" value="TreeGrafter"/>
</dbReference>
<evidence type="ECO:0000256" key="2">
    <source>
        <dbReference type="ARBA" id="ARBA00023125"/>
    </source>
</evidence>
<dbReference type="GO" id="GO:0005634">
    <property type="term" value="C:nucleus"/>
    <property type="evidence" value="ECO:0007669"/>
    <property type="project" value="UniProtKB-SubCell"/>
</dbReference>
<dbReference type="OrthoDB" id="6247875at2759"/>
<organism evidence="7 8">
    <name type="scientific">Orchesella cincta</name>
    <name type="common">Springtail</name>
    <name type="synonym">Podura cincta</name>
    <dbReference type="NCBI Taxonomy" id="48709"/>
    <lineage>
        <taxon>Eukaryota</taxon>
        <taxon>Metazoa</taxon>
        <taxon>Ecdysozoa</taxon>
        <taxon>Arthropoda</taxon>
        <taxon>Hexapoda</taxon>
        <taxon>Collembola</taxon>
        <taxon>Entomobryomorpha</taxon>
        <taxon>Entomobryoidea</taxon>
        <taxon>Orchesellidae</taxon>
        <taxon>Orchesellinae</taxon>
        <taxon>Orchesella</taxon>
    </lineage>
</organism>
<evidence type="ECO:0000313" key="8">
    <source>
        <dbReference type="Proteomes" id="UP000094527"/>
    </source>
</evidence>
<feature type="compositionally biased region" description="Low complexity" evidence="5">
    <location>
        <begin position="291"/>
        <end position="311"/>
    </location>
</feature>
<dbReference type="AlphaFoldDB" id="A0A1D2NL27"/>
<dbReference type="InterPro" id="IPR036910">
    <property type="entry name" value="HMG_box_dom_sf"/>
</dbReference>
<feature type="DNA-binding region" description="HMG box" evidence="4">
    <location>
        <begin position="25"/>
        <end position="93"/>
    </location>
</feature>